<dbReference type="OrthoDB" id="1442221at2"/>
<gene>
    <name evidence="1" type="ORF">FOA19_03555</name>
</gene>
<dbReference type="RefSeq" id="WP_149089406.1">
    <property type="nucleotide sequence ID" value="NZ_VKKY01000001.1"/>
</dbReference>
<dbReference type="AlphaFoldDB" id="A0A5B6TID3"/>
<reference evidence="1 2" key="1">
    <citation type="submission" date="2019-07" db="EMBL/GenBank/DDBJ databases">
        <title>Rufibacter sp. nov., isolated from lake sediment.</title>
        <authorList>
            <person name="Qu J.-H."/>
        </authorList>
    </citation>
    <scope>NUCLEOTIDE SEQUENCE [LARGE SCALE GENOMIC DNA]</scope>
    <source>
        <strain evidence="1 2">NBS58-1</strain>
    </source>
</reference>
<keyword evidence="2" id="KW-1185">Reference proteome</keyword>
<organism evidence="1 2">
    <name type="scientific">Rufibacter hautae</name>
    <dbReference type="NCBI Taxonomy" id="2595005"/>
    <lineage>
        <taxon>Bacteria</taxon>
        <taxon>Pseudomonadati</taxon>
        <taxon>Bacteroidota</taxon>
        <taxon>Cytophagia</taxon>
        <taxon>Cytophagales</taxon>
        <taxon>Hymenobacteraceae</taxon>
        <taxon>Rufibacter</taxon>
    </lineage>
</organism>
<evidence type="ECO:0000313" key="2">
    <source>
        <dbReference type="Proteomes" id="UP000324133"/>
    </source>
</evidence>
<name>A0A5B6TID3_9BACT</name>
<dbReference type="EMBL" id="VKKY01000001">
    <property type="protein sequence ID" value="KAA3439766.1"/>
    <property type="molecule type" value="Genomic_DNA"/>
</dbReference>
<evidence type="ECO:0000313" key="1">
    <source>
        <dbReference type="EMBL" id="KAA3439766.1"/>
    </source>
</evidence>
<dbReference type="Proteomes" id="UP000324133">
    <property type="component" value="Unassembled WGS sequence"/>
</dbReference>
<proteinExistence type="predicted"/>
<protein>
    <submittedName>
        <fullName evidence="1">Uncharacterized protein</fullName>
    </submittedName>
</protein>
<comment type="caution">
    <text evidence="1">The sequence shown here is derived from an EMBL/GenBank/DDBJ whole genome shotgun (WGS) entry which is preliminary data.</text>
</comment>
<accession>A0A5B6TID3</accession>
<sequence>MKPKYLLFLGMVLTLEGCLPTKSPQVAPTLDELPNALLPAFEQNDLKTQYTLNPNLNPFYLQENFDGDSTADYAVFLQNKHTQKPAIAFVLGANPAKAMVVAEGQWPALKDFKEIAYWKATPHFPAGAGSVLPGIKGGGLVLDLRKPEAVRWVYWNGQQWQCINPE</sequence>